<dbReference type="Gene3D" id="1.20.140.10">
    <property type="entry name" value="Butyryl-CoA Dehydrogenase, subunit A, domain 3"/>
    <property type="match status" value="1"/>
</dbReference>
<evidence type="ECO:0000256" key="5">
    <source>
        <dbReference type="ARBA" id="ARBA00023002"/>
    </source>
</evidence>
<dbReference type="RefSeq" id="WP_168450663.1">
    <property type="nucleotide sequence ID" value="NZ_JAAWWK010000004.1"/>
</dbReference>
<evidence type="ECO:0000313" key="8">
    <source>
        <dbReference type="EMBL" id="NKI18134.1"/>
    </source>
</evidence>
<dbReference type="InterPro" id="IPR013786">
    <property type="entry name" value="AcylCoA_DH/ox_N"/>
</dbReference>
<evidence type="ECO:0000259" key="7">
    <source>
        <dbReference type="Pfam" id="PF02771"/>
    </source>
</evidence>
<comment type="caution">
    <text evidence="8">The sequence shown here is derived from an EMBL/GenBank/DDBJ whole genome shotgun (WGS) entry which is preliminary data.</text>
</comment>
<protein>
    <submittedName>
        <fullName evidence="8">Acyl-CoA/acyl-ACP dehydrogenase</fullName>
    </submittedName>
</protein>
<dbReference type="SUPFAM" id="SSF56645">
    <property type="entry name" value="Acyl-CoA dehydrogenase NM domain-like"/>
    <property type="match status" value="1"/>
</dbReference>
<evidence type="ECO:0000256" key="4">
    <source>
        <dbReference type="ARBA" id="ARBA00022827"/>
    </source>
</evidence>
<proteinExistence type="inferred from homology"/>
<comment type="similarity">
    <text evidence="2">Belongs to the acyl-CoA dehydrogenase family.</text>
</comment>
<evidence type="ECO:0000256" key="1">
    <source>
        <dbReference type="ARBA" id="ARBA00001974"/>
    </source>
</evidence>
<sequence>MNFDFSEEQRTIQEQARTMLAKECPATRVREQLNDDATGDIALWKKMVELGWPAIAIAEEHGGLGLSYLELCVIAEELGRSLAPVPFIASVYLGTELIKLAASADQQAEWLPDLATGETVATVALEHYPLNHRTQELSLIARGDRLNGTVNAVLHGTLANTLIALVQDERQQPALFHVDLNQAGVERKPQKSLDPSLPLAQLCLQDVYGTRLQGEPPLDQSLSTLLDRVAVLLGFEQVGGCEAAIDMAKAYTAGRYAFGRQVASFQAIKHKVADMFVAKELAKSNAYYGAWAMTAGEQELPLAAATARVSAIDAYYLCSKENIQAHGGMGFTWEFDCHLYYRRAQLLSTLIGGNPRWKQRLADSLLMA</sequence>
<dbReference type="PANTHER" id="PTHR43884:SF20">
    <property type="entry name" value="ACYL-COA DEHYDROGENASE FADE28"/>
    <property type="match status" value="1"/>
</dbReference>
<evidence type="ECO:0000256" key="2">
    <source>
        <dbReference type="ARBA" id="ARBA00009347"/>
    </source>
</evidence>
<dbReference type="Proteomes" id="UP000765845">
    <property type="component" value="Unassembled WGS sequence"/>
</dbReference>
<keyword evidence="9" id="KW-1185">Reference proteome</keyword>
<dbReference type="PANTHER" id="PTHR43884">
    <property type="entry name" value="ACYL-COA DEHYDROGENASE"/>
    <property type="match status" value="1"/>
</dbReference>
<dbReference type="InterPro" id="IPR037069">
    <property type="entry name" value="AcylCoA_DH/ox_N_sf"/>
</dbReference>
<evidence type="ECO:0000313" key="9">
    <source>
        <dbReference type="Proteomes" id="UP000765845"/>
    </source>
</evidence>
<gene>
    <name evidence="8" type="ORF">HCU74_12030</name>
</gene>
<comment type="cofactor">
    <cofactor evidence="1">
        <name>FAD</name>
        <dbReference type="ChEBI" id="CHEBI:57692"/>
    </cofactor>
</comment>
<reference evidence="8 9" key="1">
    <citation type="submission" date="2020-04" db="EMBL/GenBank/DDBJ databases">
        <authorList>
            <person name="Yoon J."/>
        </authorList>
    </citation>
    <scope>NUCLEOTIDE SEQUENCE [LARGE SCALE GENOMIC DNA]</scope>
    <source>
        <strain evidence="8 9">KMU-166</strain>
    </source>
</reference>
<evidence type="ECO:0000259" key="6">
    <source>
        <dbReference type="Pfam" id="PF00441"/>
    </source>
</evidence>
<dbReference type="InterPro" id="IPR009075">
    <property type="entry name" value="AcylCo_DH/oxidase_C"/>
</dbReference>
<keyword evidence="5" id="KW-0560">Oxidoreductase</keyword>
<dbReference type="Gene3D" id="1.10.540.10">
    <property type="entry name" value="Acyl-CoA dehydrogenase/oxidase, N-terminal domain"/>
    <property type="match status" value="1"/>
</dbReference>
<feature type="domain" description="Acyl-CoA dehydrogenase/oxidase C-terminal" evidence="6">
    <location>
        <begin position="226"/>
        <end position="353"/>
    </location>
</feature>
<dbReference type="Pfam" id="PF02771">
    <property type="entry name" value="Acyl-CoA_dh_N"/>
    <property type="match status" value="1"/>
</dbReference>
<organism evidence="8 9">
    <name type="scientific">Spongiibacter thalassae</name>
    <dbReference type="NCBI Taxonomy" id="2721624"/>
    <lineage>
        <taxon>Bacteria</taxon>
        <taxon>Pseudomonadati</taxon>
        <taxon>Pseudomonadota</taxon>
        <taxon>Gammaproteobacteria</taxon>
        <taxon>Cellvibrionales</taxon>
        <taxon>Spongiibacteraceae</taxon>
        <taxon>Spongiibacter</taxon>
    </lineage>
</organism>
<dbReference type="Pfam" id="PF00441">
    <property type="entry name" value="Acyl-CoA_dh_1"/>
    <property type="match status" value="1"/>
</dbReference>
<dbReference type="EMBL" id="JAAWWK010000004">
    <property type="protein sequence ID" value="NKI18134.1"/>
    <property type="molecule type" value="Genomic_DNA"/>
</dbReference>
<accession>A0ABX1GG04</accession>
<dbReference type="InterPro" id="IPR009100">
    <property type="entry name" value="AcylCoA_DH/oxidase_NM_dom_sf"/>
</dbReference>
<dbReference type="InterPro" id="IPR036250">
    <property type="entry name" value="AcylCo_DH-like_C"/>
</dbReference>
<keyword evidence="4" id="KW-0274">FAD</keyword>
<keyword evidence="3" id="KW-0285">Flavoprotein</keyword>
<feature type="domain" description="Acyl-CoA dehydrogenase/oxidase N-terminal" evidence="7">
    <location>
        <begin position="6"/>
        <end position="118"/>
    </location>
</feature>
<name>A0ABX1GG04_9GAMM</name>
<dbReference type="SUPFAM" id="SSF47203">
    <property type="entry name" value="Acyl-CoA dehydrogenase C-terminal domain-like"/>
    <property type="match status" value="1"/>
</dbReference>
<evidence type="ECO:0000256" key="3">
    <source>
        <dbReference type="ARBA" id="ARBA00022630"/>
    </source>
</evidence>